<organism evidence="2 3">
    <name type="scientific">Nitzschia inconspicua</name>
    <dbReference type="NCBI Taxonomy" id="303405"/>
    <lineage>
        <taxon>Eukaryota</taxon>
        <taxon>Sar</taxon>
        <taxon>Stramenopiles</taxon>
        <taxon>Ochrophyta</taxon>
        <taxon>Bacillariophyta</taxon>
        <taxon>Bacillariophyceae</taxon>
        <taxon>Bacillariophycidae</taxon>
        <taxon>Bacillariales</taxon>
        <taxon>Bacillariaceae</taxon>
        <taxon>Nitzschia</taxon>
    </lineage>
</organism>
<evidence type="ECO:0000313" key="1">
    <source>
        <dbReference type="EMBL" id="KAG7339136.1"/>
    </source>
</evidence>
<comment type="caution">
    <text evidence="2">The sequence shown here is derived from an EMBL/GenBank/DDBJ whole genome shotgun (WGS) entry which is preliminary data.</text>
</comment>
<reference evidence="2" key="1">
    <citation type="journal article" date="2021" name="Sci. Rep.">
        <title>Diploid genomic architecture of Nitzschia inconspicua, an elite biomass production diatom.</title>
        <authorList>
            <person name="Oliver A."/>
            <person name="Podell S."/>
            <person name="Pinowska A."/>
            <person name="Traller J.C."/>
            <person name="Smith S.R."/>
            <person name="McClure R."/>
            <person name="Beliaev A."/>
            <person name="Bohutskyi P."/>
            <person name="Hill E.A."/>
            <person name="Rabines A."/>
            <person name="Zheng H."/>
            <person name="Allen L.Z."/>
            <person name="Kuo A."/>
            <person name="Grigoriev I.V."/>
            <person name="Allen A.E."/>
            <person name="Hazlebeck D."/>
            <person name="Allen E.E."/>
        </authorList>
    </citation>
    <scope>NUCLEOTIDE SEQUENCE</scope>
    <source>
        <strain evidence="2">Hildebrandi</strain>
    </source>
</reference>
<evidence type="ECO:0000313" key="3">
    <source>
        <dbReference type="Proteomes" id="UP000693970"/>
    </source>
</evidence>
<proteinExistence type="predicted"/>
<accession>A0A9K3LZX4</accession>
<dbReference type="EMBL" id="JAGRRH010000004">
    <property type="protein sequence ID" value="KAG7371509.1"/>
    <property type="molecule type" value="Genomic_DNA"/>
</dbReference>
<dbReference type="OrthoDB" id="54072at2759"/>
<dbReference type="AlphaFoldDB" id="A0A9K3LZX4"/>
<protein>
    <submittedName>
        <fullName evidence="2">Uncharacterized protein</fullName>
    </submittedName>
</protein>
<dbReference type="Proteomes" id="UP000693970">
    <property type="component" value="Unassembled WGS sequence"/>
</dbReference>
<gene>
    <name evidence="2" type="ORF">IV203_020079</name>
    <name evidence="1" type="ORF">IV203_020448</name>
</gene>
<dbReference type="EMBL" id="JAGRRH010000040">
    <property type="protein sequence ID" value="KAG7339136.1"/>
    <property type="molecule type" value="Genomic_DNA"/>
</dbReference>
<sequence length="335" mass="37990">MDANNGNPKHNESINNRKRTIEEVEVFLVPSFGDELFDRVWAEASLSSSSSLQNDDHSSSSSVRDGFRQLCHDFMPCNTLQRLHQMFHVFVDAILYAVLGAYSSPTLPTLKTGEQIHRQLAWKLKNDSCQWVLISATVKGPLPSRKQWSISQTLRNGVTVLSTVVGGSSPCLYAVSAVGSGATSIVYRVITEEGYEGVAKVYTGALENERANRLTDIERKVFNATYPQVPVSKLTVDCYPILLMPYFEHIKQPDETWKEKVMAALRELKGGRARHLKYTDCDVCWRHIGLCRESGQIRLFDFNNMEVIQPTNRIEQEVERQWEILAGYIQQNTEK</sequence>
<evidence type="ECO:0000313" key="2">
    <source>
        <dbReference type="EMBL" id="KAG7371509.1"/>
    </source>
</evidence>
<keyword evidence="3" id="KW-1185">Reference proteome</keyword>
<reference evidence="2" key="2">
    <citation type="submission" date="2021-04" db="EMBL/GenBank/DDBJ databases">
        <authorList>
            <person name="Podell S."/>
        </authorList>
    </citation>
    <scope>NUCLEOTIDE SEQUENCE</scope>
    <source>
        <strain evidence="2">Hildebrandi</strain>
    </source>
</reference>
<name>A0A9K3LZX4_9STRA</name>